<evidence type="ECO:0000313" key="3">
    <source>
        <dbReference type="EMBL" id="MEM0516089.1"/>
    </source>
</evidence>
<gene>
    <name evidence="3" type="ORF">WCN91_11810</name>
</gene>
<dbReference type="EC" id="2.3.-.-" evidence="3"/>
<name>A0ABU9MXU9_9GAMM</name>
<keyword evidence="3" id="KW-0808">Transferase</keyword>
<feature type="domain" description="Phospholipid/glycerol acyltransferase" evidence="2">
    <location>
        <begin position="85"/>
        <end position="210"/>
    </location>
</feature>
<dbReference type="InterPro" id="IPR002123">
    <property type="entry name" value="Plipid/glycerol_acylTrfase"/>
</dbReference>
<keyword evidence="1" id="KW-0472">Membrane</keyword>
<sequence length="307" mass="34633">MLKRLLPKWLVGSLATCLLLVNTLVWGVIVFILGLVKLILPFYATTVVLHWAYSGWRLGNRLALQLGCERFNVRFDGKVDPKAWYLLIANHLSWLDIVVLSAVTELPAPKFFLKDELKYVPFIGSGAWAMGMPFMKRASKEQIAKNPKLKGMDVERTKRSCHNFKQYPSCIVNFVEGSRFTPGKKQRQLSPFAYLLKPKAGGIAFALQVLGEQFDGLLDATLCYQSQGSHICRDFMLGRLTQIDLLVNVRDIAPQLIGDYQQDKAFRVEFQQQLNEIWQAKDELIAQQQAPTAAPNCAKVVDTTGKV</sequence>
<proteinExistence type="predicted"/>
<reference evidence="3 4" key="1">
    <citation type="submission" date="2024-03" db="EMBL/GenBank/DDBJ databases">
        <title>Pseudoalteromonas qingdaonensis sp. nov., isolated from the intestines of marine benthic organisms.</title>
        <authorList>
            <person name="Lin X."/>
            <person name="Fang S."/>
            <person name="Hu X."/>
        </authorList>
    </citation>
    <scope>NUCLEOTIDE SEQUENCE [LARGE SCALE GENOMIC DNA]</scope>
    <source>
        <strain evidence="3 4">YIC-827</strain>
    </source>
</reference>
<dbReference type="SMART" id="SM00563">
    <property type="entry name" value="PlsC"/>
    <property type="match status" value="1"/>
</dbReference>
<keyword evidence="1" id="KW-1133">Transmembrane helix</keyword>
<dbReference type="PANTHER" id="PTHR10983:SF15">
    <property type="entry name" value="ACYLTRANSFERASE YIHG-RELATED"/>
    <property type="match status" value="1"/>
</dbReference>
<protein>
    <submittedName>
        <fullName evidence="3">Acyltransferase</fullName>
        <ecNumber evidence="3">2.3.-.-</ecNumber>
    </submittedName>
</protein>
<accession>A0ABU9MXU9</accession>
<feature type="transmembrane region" description="Helical" evidence="1">
    <location>
        <begin position="9"/>
        <end position="32"/>
    </location>
</feature>
<dbReference type="Proteomes" id="UP001447008">
    <property type="component" value="Unassembled WGS sequence"/>
</dbReference>
<keyword evidence="4" id="KW-1185">Reference proteome</keyword>
<keyword evidence="3" id="KW-0012">Acyltransferase</keyword>
<dbReference type="RefSeq" id="WP_342679293.1">
    <property type="nucleotide sequence ID" value="NZ_JBCGCU010000013.1"/>
</dbReference>
<dbReference type="GO" id="GO:0016746">
    <property type="term" value="F:acyltransferase activity"/>
    <property type="evidence" value="ECO:0007669"/>
    <property type="project" value="UniProtKB-KW"/>
</dbReference>
<organism evidence="3 4">
    <name type="scientific">Pseudoalteromonas qingdaonensis</name>
    <dbReference type="NCBI Taxonomy" id="3131913"/>
    <lineage>
        <taxon>Bacteria</taxon>
        <taxon>Pseudomonadati</taxon>
        <taxon>Pseudomonadota</taxon>
        <taxon>Gammaproteobacteria</taxon>
        <taxon>Alteromonadales</taxon>
        <taxon>Pseudoalteromonadaceae</taxon>
        <taxon>Pseudoalteromonas</taxon>
    </lineage>
</organism>
<evidence type="ECO:0000259" key="2">
    <source>
        <dbReference type="SMART" id="SM00563"/>
    </source>
</evidence>
<evidence type="ECO:0000256" key="1">
    <source>
        <dbReference type="SAM" id="Phobius"/>
    </source>
</evidence>
<dbReference type="EMBL" id="JBCGCU010000013">
    <property type="protein sequence ID" value="MEM0516089.1"/>
    <property type="molecule type" value="Genomic_DNA"/>
</dbReference>
<comment type="caution">
    <text evidence="3">The sequence shown here is derived from an EMBL/GenBank/DDBJ whole genome shotgun (WGS) entry which is preliminary data.</text>
</comment>
<dbReference type="NCBIfam" id="NF010621">
    <property type="entry name" value="PRK14014.1"/>
    <property type="match status" value="1"/>
</dbReference>
<dbReference type="CDD" id="cd07990">
    <property type="entry name" value="LPLAT_LCLAT1-like"/>
    <property type="match status" value="1"/>
</dbReference>
<dbReference type="SUPFAM" id="SSF69593">
    <property type="entry name" value="Glycerol-3-phosphate (1)-acyltransferase"/>
    <property type="match status" value="1"/>
</dbReference>
<dbReference type="Pfam" id="PF01553">
    <property type="entry name" value="Acyltransferase"/>
    <property type="match status" value="1"/>
</dbReference>
<dbReference type="PANTHER" id="PTHR10983">
    <property type="entry name" value="1-ACYLGLYCEROL-3-PHOSPHATE ACYLTRANSFERASE-RELATED"/>
    <property type="match status" value="1"/>
</dbReference>
<keyword evidence="1" id="KW-0812">Transmembrane</keyword>
<evidence type="ECO:0000313" key="4">
    <source>
        <dbReference type="Proteomes" id="UP001447008"/>
    </source>
</evidence>